<dbReference type="PROSITE" id="PS51379">
    <property type="entry name" value="4FE4S_FER_2"/>
    <property type="match status" value="1"/>
</dbReference>
<dbReference type="EC" id="1.8.98.5" evidence="2"/>
<dbReference type="InterPro" id="IPR017896">
    <property type="entry name" value="4Fe4S_Fe-S-bd"/>
</dbReference>
<dbReference type="Pfam" id="PF00037">
    <property type="entry name" value="Fer4"/>
    <property type="match status" value="1"/>
</dbReference>
<proteinExistence type="predicted"/>
<evidence type="ECO:0000313" key="2">
    <source>
        <dbReference type="EMBL" id="QNO51007.1"/>
    </source>
</evidence>
<dbReference type="Gene3D" id="3.30.70.3270">
    <property type="match status" value="1"/>
</dbReference>
<name>A0A7G9YSM3_9EURY</name>
<dbReference type="GO" id="GO:0016491">
    <property type="term" value="F:oxidoreductase activity"/>
    <property type="evidence" value="ECO:0007669"/>
    <property type="project" value="UniProtKB-KW"/>
</dbReference>
<dbReference type="SUPFAM" id="SSF54862">
    <property type="entry name" value="4Fe-4S ferredoxins"/>
    <property type="match status" value="1"/>
</dbReference>
<gene>
    <name evidence="2" type="primary">hdrA</name>
    <name evidence="2" type="ORF">LCGFKGIO_00040</name>
</gene>
<evidence type="ECO:0000259" key="1">
    <source>
        <dbReference type="PROSITE" id="PS51379"/>
    </source>
</evidence>
<organism evidence="2">
    <name type="scientific">Candidatus Methanophagaceae archaeon ANME-1 ERB6</name>
    <dbReference type="NCBI Taxonomy" id="2759912"/>
    <lineage>
        <taxon>Archaea</taxon>
        <taxon>Methanobacteriati</taxon>
        <taxon>Methanobacteriota</taxon>
        <taxon>Stenosarchaea group</taxon>
        <taxon>Methanomicrobia</taxon>
        <taxon>Candidatus Methanophagales</taxon>
        <taxon>Candidatus Methanophagaceae</taxon>
    </lineage>
</organism>
<reference evidence="2" key="1">
    <citation type="submission" date="2020-06" db="EMBL/GenBank/DDBJ databases">
        <title>Unique genomic features of the anaerobic methanotrophic archaea.</title>
        <authorList>
            <person name="Chadwick G.L."/>
            <person name="Skennerton C.T."/>
            <person name="Laso-Perez R."/>
            <person name="Leu A.O."/>
            <person name="Speth D.R."/>
            <person name="Yu H."/>
            <person name="Morgan-Lang C."/>
            <person name="Hatzenpichler R."/>
            <person name="Goudeau D."/>
            <person name="Malmstrom R."/>
            <person name="Brazelton W.J."/>
            <person name="Woyke T."/>
            <person name="Hallam S.J."/>
            <person name="Tyson G.W."/>
            <person name="Wegener G."/>
            <person name="Boetius A."/>
            <person name="Orphan V."/>
        </authorList>
    </citation>
    <scope>NUCLEOTIDE SEQUENCE</scope>
</reference>
<dbReference type="AlphaFoldDB" id="A0A7G9YSM3"/>
<sequence length="232" mass="26597">MSCRKCIGCGICAEVCPRDAIEYSQAEERTELKVEKILFAVEMEEKNPREEYFMYQNVVTQMEFERILSESGPYEGIIMRPYDGDVPKKIAFIQVEVDEDKSSPSSIAFKLLLQEAKSAKEQGVDSCIFAREIYEDTDTEDVKCFKIHNVEVMETETGETKNLRLKYVVEGEQEEKEEEFEMVVLSVGFCLPEHVKEIGKLIGVKPEEIKCRAPTVEFEIMKTEKDGVFIAV</sequence>
<protein>
    <submittedName>
        <fullName evidence="2">H(2):CoB-CoM heterodisulfide,ferredoxin reductase subunit A</fullName>
        <ecNumber evidence="2">1.8.98.5</ecNumber>
    </submittedName>
</protein>
<accession>A0A7G9YSM3</accession>
<feature type="domain" description="4Fe-4S ferredoxin-type" evidence="1">
    <location>
        <begin position="1"/>
        <end position="26"/>
    </location>
</feature>
<dbReference type="PROSITE" id="PS00198">
    <property type="entry name" value="4FE4S_FER_1"/>
    <property type="match status" value="1"/>
</dbReference>
<keyword evidence="2" id="KW-0560">Oxidoreductase</keyword>
<dbReference type="InterPro" id="IPR017900">
    <property type="entry name" value="4Fe4S_Fe_S_CS"/>
</dbReference>
<dbReference type="EMBL" id="MT631457">
    <property type="protein sequence ID" value="QNO51007.1"/>
    <property type="molecule type" value="Genomic_DNA"/>
</dbReference>